<proteinExistence type="predicted"/>
<reference evidence="2 3" key="1">
    <citation type="submission" date="2019-02" db="EMBL/GenBank/DDBJ databases">
        <title>Genomic Encyclopedia of Archaeal and Bacterial Type Strains, Phase II (KMG-II): from individual species to whole genera.</title>
        <authorList>
            <person name="Goeker M."/>
        </authorList>
    </citation>
    <scope>NUCLEOTIDE SEQUENCE [LARGE SCALE GENOMIC DNA]</scope>
    <source>
        <strain evidence="2 3">DSM 21411</strain>
    </source>
</reference>
<dbReference type="InterPro" id="IPR013022">
    <property type="entry name" value="Xyl_isomerase-like_TIM-brl"/>
</dbReference>
<dbReference type="Gene3D" id="3.20.20.150">
    <property type="entry name" value="Divalent-metal-dependent TIM barrel enzymes"/>
    <property type="match status" value="1"/>
</dbReference>
<dbReference type="GO" id="GO:0016853">
    <property type="term" value="F:isomerase activity"/>
    <property type="evidence" value="ECO:0007669"/>
    <property type="project" value="UniProtKB-KW"/>
</dbReference>
<keyword evidence="2" id="KW-0413">Isomerase</keyword>
<dbReference type="PANTHER" id="PTHR12110">
    <property type="entry name" value="HYDROXYPYRUVATE ISOMERASE"/>
    <property type="match status" value="1"/>
</dbReference>
<dbReference type="AlphaFoldDB" id="A0A4Q7P688"/>
<evidence type="ECO:0000313" key="2">
    <source>
        <dbReference type="EMBL" id="RZS94980.1"/>
    </source>
</evidence>
<keyword evidence="3" id="KW-1185">Reference proteome</keyword>
<evidence type="ECO:0000259" key="1">
    <source>
        <dbReference type="Pfam" id="PF01261"/>
    </source>
</evidence>
<name>A0A4Q7P688_9BACT</name>
<comment type="caution">
    <text evidence="2">The sequence shown here is derived from an EMBL/GenBank/DDBJ whole genome shotgun (WGS) entry which is preliminary data.</text>
</comment>
<dbReference type="EMBL" id="SGXG01000001">
    <property type="protein sequence ID" value="RZS94980.1"/>
    <property type="molecule type" value="Genomic_DNA"/>
</dbReference>
<dbReference type="SUPFAM" id="SSF51658">
    <property type="entry name" value="Xylose isomerase-like"/>
    <property type="match status" value="1"/>
</dbReference>
<sequence length="367" mass="41302">MKPSQDPQPSFNPSRRNFLLSAGILTFAMNFPVDVLGKSGERGKMGIVVHSYGLRWNSSHQSRNFPGFQDALQLLEHCHRIGSGGIQVGVHNWTESFAGLLKKRSKALNMFIEGSIGLPRSEKESGSFEKQIEIAKSAGVDVFRTVCLGGRRYETFKSQSEFDVFKEESLKALKTAVKIAEKHQVKLAIENHKDWRAKELVEIVQWLDNPWAGVTLDFGNNISLLEDPDEVIEILAPYSFSTHIKDMGVKTYESGFLLSEIPLGQGVVNLEKAVSLCLKYNPGIRFNLEMITRDPLKIPCLEEDYWKTFGELPGTELAKTLRLVRDKSFQGPLPIISNLDAEEQLSKEEDNILACLAYGKRNLKMNR</sequence>
<dbReference type="InterPro" id="IPR036237">
    <property type="entry name" value="Xyl_isomerase-like_sf"/>
</dbReference>
<dbReference type="Proteomes" id="UP000292209">
    <property type="component" value="Unassembled WGS sequence"/>
</dbReference>
<dbReference type="PANTHER" id="PTHR12110:SF53">
    <property type="entry name" value="BLR5974 PROTEIN"/>
    <property type="match status" value="1"/>
</dbReference>
<dbReference type="InterPro" id="IPR050312">
    <property type="entry name" value="IolE/XylAMocC-like"/>
</dbReference>
<accession>A0A4Q7P688</accession>
<protein>
    <submittedName>
        <fullName evidence="2">Xylose isomerase-like TIM barrel protein</fullName>
    </submittedName>
</protein>
<dbReference type="OrthoDB" id="256906at2"/>
<feature type="domain" description="Xylose isomerase-like TIM barrel" evidence="1">
    <location>
        <begin position="122"/>
        <end position="294"/>
    </location>
</feature>
<gene>
    <name evidence="2" type="ORF">BC751_0493</name>
</gene>
<dbReference type="Pfam" id="PF01261">
    <property type="entry name" value="AP_endonuc_2"/>
    <property type="match status" value="1"/>
</dbReference>
<dbReference type="RefSeq" id="WP_130274152.1">
    <property type="nucleotide sequence ID" value="NZ_SGXG01000001.1"/>
</dbReference>
<evidence type="ECO:0000313" key="3">
    <source>
        <dbReference type="Proteomes" id="UP000292209"/>
    </source>
</evidence>
<organism evidence="2 3">
    <name type="scientific">Cecembia calidifontis</name>
    <dbReference type="NCBI Taxonomy" id="1187080"/>
    <lineage>
        <taxon>Bacteria</taxon>
        <taxon>Pseudomonadati</taxon>
        <taxon>Bacteroidota</taxon>
        <taxon>Cytophagia</taxon>
        <taxon>Cytophagales</taxon>
        <taxon>Cyclobacteriaceae</taxon>
        <taxon>Cecembia</taxon>
    </lineage>
</organism>